<keyword evidence="1" id="KW-0812">Transmembrane</keyword>
<gene>
    <name evidence="2" type="ORF">GCM10011510_09440</name>
</gene>
<evidence type="ECO:0000256" key="1">
    <source>
        <dbReference type="SAM" id="Phobius"/>
    </source>
</evidence>
<feature type="transmembrane region" description="Helical" evidence="1">
    <location>
        <begin position="69"/>
        <end position="90"/>
    </location>
</feature>
<evidence type="ECO:0000313" key="2">
    <source>
        <dbReference type="EMBL" id="GGE30328.1"/>
    </source>
</evidence>
<comment type="caution">
    <text evidence="2">The sequence shown here is derived from an EMBL/GenBank/DDBJ whole genome shotgun (WGS) entry which is preliminary data.</text>
</comment>
<dbReference type="Proteomes" id="UP000660801">
    <property type="component" value="Unassembled WGS sequence"/>
</dbReference>
<sequence length="93" mass="10737">MPIYKDKTRRKAIQKGLKDLGISKKEANIRMIRTHVLSPWGMVIKEVSVAITPLSAEEIKQANQRRVRFYLLIGLILVCLSLFILLFHLFTKS</sequence>
<evidence type="ECO:0000313" key="3">
    <source>
        <dbReference type="Proteomes" id="UP000660801"/>
    </source>
</evidence>
<dbReference type="EMBL" id="BMJN01000012">
    <property type="protein sequence ID" value="GGE30328.1"/>
    <property type="molecule type" value="Genomic_DNA"/>
</dbReference>
<keyword evidence="3" id="KW-1185">Reference proteome</keyword>
<reference evidence="2" key="1">
    <citation type="journal article" date="2014" name="Int. J. Syst. Evol. Microbiol.">
        <title>Complete genome sequence of Corynebacterium casei LMG S-19264T (=DSM 44701T), isolated from a smear-ripened cheese.</title>
        <authorList>
            <consortium name="US DOE Joint Genome Institute (JGI-PGF)"/>
            <person name="Walter F."/>
            <person name="Albersmeier A."/>
            <person name="Kalinowski J."/>
            <person name="Ruckert C."/>
        </authorList>
    </citation>
    <scope>NUCLEOTIDE SEQUENCE</scope>
    <source>
        <strain evidence="2">CGMCC 1.15533</strain>
    </source>
</reference>
<dbReference type="AlphaFoldDB" id="A0A917A623"/>
<organism evidence="2 3">
    <name type="scientific">Streptococcus himalayensis</name>
    <dbReference type="NCBI Taxonomy" id="1888195"/>
    <lineage>
        <taxon>Bacteria</taxon>
        <taxon>Bacillati</taxon>
        <taxon>Bacillota</taxon>
        <taxon>Bacilli</taxon>
        <taxon>Lactobacillales</taxon>
        <taxon>Streptococcaceae</taxon>
        <taxon>Streptococcus</taxon>
    </lineage>
</organism>
<proteinExistence type="predicted"/>
<reference evidence="2" key="2">
    <citation type="submission" date="2020-09" db="EMBL/GenBank/DDBJ databases">
        <authorList>
            <person name="Sun Q."/>
            <person name="Zhou Y."/>
        </authorList>
    </citation>
    <scope>NUCLEOTIDE SEQUENCE</scope>
    <source>
        <strain evidence="2">CGMCC 1.15533</strain>
    </source>
</reference>
<keyword evidence="1" id="KW-1133">Transmembrane helix</keyword>
<dbReference type="OrthoDB" id="9794483at2"/>
<protein>
    <submittedName>
        <fullName evidence="2">Uncharacterized protein</fullName>
    </submittedName>
</protein>
<name>A0A917A623_9STRE</name>
<accession>A0A917A623</accession>
<dbReference type="RefSeq" id="WP_068993124.1">
    <property type="nucleotide sequence ID" value="NZ_BMJN01000012.1"/>
</dbReference>
<keyword evidence="1" id="KW-0472">Membrane</keyword>